<name>A0A6P8Z9J2_THRPL</name>
<dbReference type="GeneID" id="117649032"/>
<dbReference type="InterPro" id="IPR004911">
    <property type="entry name" value="Interferon-induced_GILT"/>
</dbReference>
<dbReference type="PANTHER" id="PTHR13234:SF8">
    <property type="entry name" value="GAMMA-INTERFERON-INDUCIBLE LYSOSOMAL THIOL REDUCTASE"/>
    <property type="match status" value="1"/>
</dbReference>
<evidence type="ECO:0000256" key="1">
    <source>
        <dbReference type="ARBA" id="ARBA00004613"/>
    </source>
</evidence>
<sequence length="256" mass="28472">MAKVAWLLAAVVLVGVAVGQAAHLSASGKVTLQVFYEALCKDSIRFVKDQLKPTYEAVGSERMVVDFVPYGRARTTPSATGYTFECEHGPNECRGNELQACGLARLTDNMKQVKFVYCVETQTDPSRPDNTCITEAGLDPNDINGCTDGTEGQKLLAQLGYKTPIPNLYPNHRLQRGIQQEGPGLGGEKPALRGLRQARLREQSSRMQKFFLFLNIPQKCNAGVAFKHYFDRLHQVMTVFQFCGREMQLRILLLAL</sequence>
<proteinExistence type="inferred from homology"/>
<keyword evidence="4 6" id="KW-0732">Signal</keyword>
<evidence type="ECO:0000313" key="8">
    <source>
        <dbReference type="RefSeq" id="XP_034247290.1"/>
    </source>
</evidence>
<feature type="chain" id="PRO_5028379739" evidence="6">
    <location>
        <begin position="22"/>
        <end position="256"/>
    </location>
</feature>
<keyword evidence="7" id="KW-1185">Reference proteome</keyword>
<comment type="subcellular location">
    <subcellularLocation>
        <location evidence="1">Secreted</location>
    </subcellularLocation>
</comment>
<organism evidence="8">
    <name type="scientific">Thrips palmi</name>
    <name type="common">Melon thrips</name>
    <dbReference type="NCBI Taxonomy" id="161013"/>
    <lineage>
        <taxon>Eukaryota</taxon>
        <taxon>Metazoa</taxon>
        <taxon>Ecdysozoa</taxon>
        <taxon>Arthropoda</taxon>
        <taxon>Hexapoda</taxon>
        <taxon>Insecta</taxon>
        <taxon>Pterygota</taxon>
        <taxon>Neoptera</taxon>
        <taxon>Paraneoptera</taxon>
        <taxon>Thysanoptera</taxon>
        <taxon>Terebrantia</taxon>
        <taxon>Thripoidea</taxon>
        <taxon>Thripidae</taxon>
        <taxon>Thrips</taxon>
    </lineage>
</organism>
<dbReference type="GO" id="GO:0016671">
    <property type="term" value="F:oxidoreductase activity, acting on a sulfur group of donors, disulfide as acceptor"/>
    <property type="evidence" value="ECO:0007669"/>
    <property type="project" value="InterPro"/>
</dbReference>
<dbReference type="Proteomes" id="UP000515158">
    <property type="component" value="Unplaced"/>
</dbReference>
<dbReference type="PANTHER" id="PTHR13234">
    <property type="entry name" value="GAMMA-INTERFERON INDUCIBLE LYSOSOMAL THIOL REDUCTASE GILT"/>
    <property type="match status" value="1"/>
</dbReference>
<comment type="similarity">
    <text evidence="2">Belongs to the GILT family.</text>
</comment>
<evidence type="ECO:0000256" key="3">
    <source>
        <dbReference type="ARBA" id="ARBA00022525"/>
    </source>
</evidence>
<dbReference type="KEGG" id="tpal:117649032"/>
<dbReference type="RefSeq" id="XP_034247290.1">
    <property type="nucleotide sequence ID" value="XM_034391399.1"/>
</dbReference>
<gene>
    <name evidence="8" type="primary">LOC117649032</name>
</gene>
<dbReference type="AlphaFoldDB" id="A0A6P8Z9J2"/>
<dbReference type="InParanoid" id="A0A6P8Z9J2"/>
<dbReference type="GO" id="GO:0005576">
    <property type="term" value="C:extracellular region"/>
    <property type="evidence" value="ECO:0007669"/>
    <property type="project" value="UniProtKB-SubCell"/>
</dbReference>
<evidence type="ECO:0000256" key="5">
    <source>
        <dbReference type="ARBA" id="ARBA00023180"/>
    </source>
</evidence>
<evidence type="ECO:0000256" key="2">
    <source>
        <dbReference type="ARBA" id="ARBA00005679"/>
    </source>
</evidence>
<feature type="signal peptide" evidence="6">
    <location>
        <begin position="1"/>
        <end position="21"/>
    </location>
</feature>
<keyword evidence="3" id="KW-0964">Secreted</keyword>
<accession>A0A6P8Z9J2</accession>
<keyword evidence="5" id="KW-0325">Glycoprotein</keyword>
<reference evidence="8" key="1">
    <citation type="submission" date="2025-08" db="UniProtKB">
        <authorList>
            <consortium name="RefSeq"/>
        </authorList>
    </citation>
    <scope>IDENTIFICATION</scope>
    <source>
        <tissue evidence="8">Total insect</tissue>
    </source>
</reference>
<evidence type="ECO:0000313" key="7">
    <source>
        <dbReference type="Proteomes" id="UP000515158"/>
    </source>
</evidence>
<dbReference type="OrthoDB" id="958254at2759"/>
<protein>
    <submittedName>
        <fullName evidence="8">GILT-like protein 1</fullName>
    </submittedName>
</protein>
<dbReference type="Pfam" id="PF03227">
    <property type="entry name" value="GILT"/>
    <property type="match status" value="1"/>
</dbReference>
<evidence type="ECO:0000256" key="6">
    <source>
        <dbReference type="SAM" id="SignalP"/>
    </source>
</evidence>
<evidence type="ECO:0000256" key="4">
    <source>
        <dbReference type="ARBA" id="ARBA00022729"/>
    </source>
</evidence>